<protein>
    <submittedName>
        <fullName evidence="1">Uncharacterized protein</fullName>
    </submittedName>
</protein>
<name>A0A2P2PC97_RHIMU</name>
<organism evidence="1">
    <name type="scientific">Rhizophora mucronata</name>
    <name type="common">Asiatic mangrove</name>
    <dbReference type="NCBI Taxonomy" id="61149"/>
    <lineage>
        <taxon>Eukaryota</taxon>
        <taxon>Viridiplantae</taxon>
        <taxon>Streptophyta</taxon>
        <taxon>Embryophyta</taxon>
        <taxon>Tracheophyta</taxon>
        <taxon>Spermatophyta</taxon>
        <taxon>Magnoliopsida</taxon>
        <taxon>eudicotyledons</taxon>
        <taxon>Gunneridae</taxon>
        <taxon>Pentapetalae</taxon>
        <taxon>rosids</taxon>
        <taxon>fabids</taxon>
        <taxon>Malpighiales</taxon>
        <taxon>Rhizophoraceae</taxon>
        <taxon>Rhizophora</taxon>
    </lineage>
</organism>
<proteinExistence type="predicted"/>
<dbReference type="EMBL" id="GGEC01071819">
    <property type="protein sequence ID" value="MBX52303.1"/>
    <property type="molecule type" value="Transcribed_RNA"/>
</dbReference>
<sequence length="35" mass="4140">MSLAFLDLGTTIERNRRNQKRGNKFVRGTTRLKNF</sequence>
<evidence type="ECO:0000313" key="1">
    <source>
        <dbReference type="EMBL" id="MBX52303.1"/>
    </source>
</evidence>
<reference evidence="1" key="1">
    <citation type="submission" date="2018-02" db="EMBL/GenBank/DDBJ databases">
        <title>Rhizophora mucronata_Transcriptome.</title>
        <authorList>
            <person name="Meera S.P."/>
            <person name="Sreeshan A."/>
            <person name="Augustine A."/>
        </authorList>
    </citation>
    <scope>NUCLEOTIDE SEQUENCE</scope>
    <source>
        <tissue evidence="1">Leaf</tissue>
    </source>
</reference>
<accession>A0A2P2PC97</accession>
<dbReference type="AlphaFoldDB" id="A0A2P2PC97"/>